<dbReference type="Proteomes" id="UP001043456">
    <property type="component" value="Unassembled WGS sequence"/>
</dbReference>
<dbReference type="GeneID" id="67004465"/>
<accession>A0A9P3BCS3</accession>
<keyword evidence="2" id="KW-1185">Reference proteome</keyword>
<evidence type="ECO:0008006" key="3">
    <source>
        <dbReference type="Google" id="ProtNLM"/>
    </source>
</evidence>
<reference evidence="1 2" key="1">
    <citation type="submission" date="2018-10" db="EMBL/GenBank/DDBJ databases">
        <title>Pan-genome distribution and transcriptional activeness of fungal secondary metabolism genes in Aspergillus section Fumigati.</title>
        <authorList>
            <person name="Takahashi H."/>
            <person name="Umemura M."/>
            <person name="Ninomiya A."/>
            <person name="Kusuya Y."/>
            <person name="Urayama S."/>
            <person name="Shimizu M."/>
            <person name="Watanabe A."/>
            <person name="Kamei K."/>
            <person name="Yaguchi T."/>
            <person name="Hagiwara D."/>
        </authorList>
    </citation>
    <scope>NUCLEOTIDE SEQUENCE [LARGE SCALE GENOMIC DNA]</scope>
    <source>
        <strain evidence="1 2">IFM 55266</strain>
    </source>
</reference>
<dbReference type="OrthoDB" id="3645574at2759"/>
<dbReference type="SUPFAM" id="SSF56112">
    <property type="entry name" value="Protein kinase-like (PK-like)"/>
    <property type="match status" value="1"/>
</dbReference>
<organism evidence="1 2">
    <name type="scientific">Aspergillus pseudoviridinutans</name>
    <dbReference type="NCBI Taxonomy" id="1517512"/>
    <lineage>
        <taxon>Eukaryota</taxon>
        <taxon>Fungi</taxon>
        <taxon>Dikarya</taxon>
        <taxon>Ascomycota</taxon>
        <taxon>Pezizomycotina</taxon>
        <taxon>Eurotiomycetes</taxon>
        <taxon>Eurotiomycetidae</taxon>
        <taxon>Eurotiales</taxon>
        <taxon>Aspergillaceae</taxon>
        <taxon>Aspergillus</taxon>
        <taxon>Aspergillus subgen. Fumigati</taxon>
    </lineage>
</organism>
<dbReference type="AlphaFoldDB" id="A0A9P3BCS3"/>
<dbReference type="InterPro" id="IPR011009">
    <property type="entry name" value="Kinase-like_dom_sf"/>
</dbReference>
<sequence length="176" mass="19942">MVKTRRLLRREITYASAKEQEVNILHQLGYHDKQTRFFTHLYNNSDWIKTIVAHHLNLSSPAVCRVSEVKDWLHGSFNVCIPVTLSNRDGKRVLVRFPLPYRVGEDFMPGNGDEKVKCEAGTYAWLEKNCPDVPIPQLYGFALSTVYSLRELAGLTSVVSLSSASDLVMARASKPF</sequence>
<protein>
    <recommendedName>
        <fullName evidence="3">Aminoglycoside phosphotransferase domain-containing protein</fullName>
    </recommendedName>
</protein>
<comment type="caution">
    <text evidence="1">The sequence shown here is derived from an EMBL/GenBank/DDBJ whole genome shotgun (WGS) entry which is preliminary data.</text>
</comment>
<evidence type="ECO:0000313" key="2">
    <source>
        <dbReference type="Proteomes" id="UP001043456"/>
    </source>
</evidence>
<dbReference type="EMBL" id="BHVY01000004">
    <property type="protein sequence ID" value="GIJ86955.1"/>
    <property type="molecule type" value="Genomic_DNA"/>
</dbReference>
<evidence type="ECO:0000313" key="1">
    <source>
        <dbReference type="EMBL" id="GIJ86955.1"/>
    </source>
</evidence>
<proteinExistence type="predicted"/>
<dbReference type="RefSeq" id="XP_043157701.1">
    <property type="nucleotide sequence ID" value="XM_043301766.1"/>
</dbReference>
<gene>
    <name evidence="1" type="ORF">Asppvi_005854</name>
</gene>
<name>A0A9P3BCS3_9EURO</name>